<keyword evidence="3" id="KW-1185">Reference proteome</keyword>
<dbReference type="EMBL" id="KB908592">
    <property type="protein sequence ID" value="EOA87201.1"/>
    <property type="molecule type" value="Genomic_DNA"/>
</dbReference>
<reference evidence="2 3" key="2">
    <citation type="journal article" date="2013" name="PLoS Genet.">
        <title>Comparative genome structure, secondary metabolite, and effector coding capacity across Cochliobolus pathogens.</title>
        <authorList>
            <person name="Condon B.J."/>
            <person name="Leng Y."/>
            <person name="Wu D."/>
            <person name="Bushley K.E."/>
            <person name="Ohm R.A."/>
            <person name="Otillar R."/>
            <person name="Martin J."/>
            <person name="Schackwitz W."/>
            <person name="Grimwood J."/>
            <person name="MohdZainudin N."/>
            <person name="Xue C."/>
            <person name="Wang R."/>
            <person name="Manning V.A."/>
            <person name="Dhillon B."/>
            <person name="Tu Z.J."/>
            <person name="Steffenson B.J."/>
            <person name="Salamov A."/>
            <person name="Sun H."/>
            <person name="Lowry S."/>
            <person name="LaButti K."/>
            <person name="Han J."/>
            <person name="Copeland A."/>
            <person name="Lindquist E."/>
            <person name="Barry K."/>
            <person name="Schmutz J."/>
            <person name="Baker S.E."/>
            <person name="Ciuffetti L.M."/>
            <person name="Grigoriev I.V."/>
            <person name="Zhong S."/>
            <person name="Turgeon B.G."/>
        </authorList>
    </citation>
    <scope>NUCLEOTIDE SEQUENCE [LARGE SCALE GENOMIC DNA]</scope>
    <source>
        <strain evidence="3">28A</strain>
    </source>
</reference>
<accession>R0IRA7</accession>
<gene>
    <name evidence="2" type="ORF">SETTUDRAFT_163221</name>
</gene>
<proteinExistence type="predicted"/>
<dbReference type="RefSeq" id="XP_008025666.1">
    <property type="nucleotide sequence ID" value="XM_008027475.1"/>
</dbReference>
<dbReference type="HOGENOM" id="CLU_2980572_0_0_1"/>
<feature type="region of interest" description="Disordered" evidence="1">
    <location>
        <begin position="1"/>
        <end position="31"/>
    </location>
</feature>
<evidence type="ECO:0000313" key="2">
    <source>
        <dbReference type="EMBL" id="EOA87201.1"/>
    </source>
</evidence>
<feature type="compositionally biased region" description="Polar residues" evidence="1">
    <location>
        <begin position="1"/>
        <end position="16"/>
    </location>
</feature>
<evidence type="ECO:0000256" key="1">
    <source>
        <dbReference type="SAM" id="MobiDB-lite"/>
    </source>
</evidence>
<dbReference type="AlphaFoldDB" id="R0IRA7"/>
<name>R0IRA7_EXST2</name>
<sequence>MSGSWMQLTDNHTSTRLRVDPSLLRPQSSPTPMLLLKHSQIKGCNTAEYTPYTAYAQA</sequence>
<protein>
    <submittedName>
        <fullName evidence="2">Uncharacterized protein</fullName>
    </submittedName>
</protein>
<evidence type="ECO:0000313" key="3">
    <source>
        <dbReference type="Proteomes" id="UP000016935"/>
    </source>
</evidence>
<dbReference type="GeneID" id="19398692"/>
<dbReference type="Proteomes" id="UP000016935">
    <property type="component" value="Unassembled WGS sequence"/>
</dbReference>
<reference evidence="2 3" key="1">
    <citation type="journal article" date="2012" name="PLoS Pathog.">
        <title>Diverse lifestyles and strategies of plant pathogenesis encoded in the genomes of eighteen Dothideomycetes fungi.</title>
        <authorList>
            <person name="Ohm R.A."/>
            <person name="Feau N."/>
            <person name="Henrissat B."/>
            <person name="Schoch C.L."/>
            <person name="Horwitz B.A."/>
            <person name="Barry K.W."/>
            <person name="Condon B.J."/>
            <person name="Copeland A.C."/>
            <person name="Dhillon B."/>
            <person name="Glaser F."/>
            <person name="Hesse C.N."/>
            <person name="Kosti I."/>
            <person name="LaButti K."/>
            <person name="Lindquist E.A."/>
            <person name="Lucas S."/>
            <person name="Salamov A.A."/>
            <person name="Bradshaw R.E."/>
            <person name="Ciuffetti L."/>
            <person name="Hamelin R.C."/>
            <person name="Kema G.H.J."/>
            <person name="Lawrence C."/>
            <person name="Scott J.A."/>
            <person name="Spatafora J.W."/>
            <person name="Turgeon B.G."/>
            <person name="de Wit P.J.G.M."/>
            <person name="Zhong S."/>
            <person name="Goodwin S.B."/>
            <person name="Grigoriev I.V."/>
        </authorList>
    </citation>
    <scope>NUCLEOTIDE SEQUENCE [LARGE SCALE GENOMIC DNA]</scope>
    <source>
        <strain evidence="3">28A</strain>
    </source>
</reference>
<organism evidence="2 3">
    <name type="scientific">Exserohilum turcicum (strain 28A)</name>
    <name type="common">Northern leaf blight fungus</name>
    <name type="synonym">Setosphaeria turcica</name>
    <dbReference type="NCBI Taxonomy" id="671987"/>
    <lineage>
        <taxon>Eukaryota</taxon>
        <taxon>Fungi</taxon>
        <taxon>Dikarya</taxon>
        <taxon>Ascomycota</taxon>
        <taxon>Pezizomycotina</taxon>
        <taxon>Dothideomycetes</taxon>
        <taxon>Pleosporomycetidae</taxon>
        <taxon>Pleosporales</taxon>
        <taxon>Pleosporineae</taxon>
        <taxon>Pleosporaceae</taxon>
        <taxon>Exserohilum</taxon>
    </lineage>
</organism>